<dbReference type="PANTHER" id="PTHR33236:SF5">
    <property type="entry name" value="CUB DOMAIN-CONTAINING PROTEIN"/>
    <property type="match status" value="1"/>
</dbReference>
<evidence type="ECO:0000256" key="2">
    <source>
        <dbReference type="PROSITE-ProRule" id="PRU00059"/>
    </source>
</evidence>
<dbReference type="EMBL" id="HG994582">
    <property type="protein sequence ID" value="CAF2887709.1"/>
    <property type="molecule type" value="Genomic_DNA"/>
</dbReference>
<dbReference type="InterPro" id="IPR058698">
    <property type="entry name" value="CUB_metazoa"/>
</dbReference>
<keyword evidence="4" id="KW-1185">Reference proteome</keyword>
<dbReference type="PANTHER" id="PTHR33236">
    <property type="entry name" value="INTRAFLAGELLAR TRANSPORT PROTEIN 122 FAMILY PROTEIN-RELATED"/>
    <property type="match status" value="1"/>
</dbReference>
<accession>A0A7R8CT66</accession>
<proteinExistence type="predicted"/>
<keyword evidence="1" id="KW-1015">Disulfide bond</keyword>
<name>A0A7R8CT66_LEPSM</name>
<reference evidence="3" key="1">
    <citation type="submission" date="2021-02" db="EMBL/GenBank/DDBJ databases">
        <authorList>
            <person name="Bekaert M."/>
        </authorList>
    </citation>
    <scope>NUCLEOTIDE SEQUENCE</scope>
    <source>
        <strain evidence="3">IoA-00</strain>
    </source>
</reference>
<dbReference type="Pfam" id="PF26080">
    <property type="entry name" value="CUB_animal"/>
    <property type="match status" value="1"/>
</dbReference>
<evidence type="ECO:0000256" key="1">
    <source>
        <dbReference type="ARBA" id="ARBA00023157"/>
    </source>
</evidence>
<dbReference type="AlphaFoldDB" id="A0A7R8CT66"/>
<gene>
    <name evidence="3" type="ORF">LSAA_7246</name>
</gene>
<organism evidence="3 4">
    <name type="scientific">Lepeophtheirus salmonis</name>
    <name type="common">Salmon louse</name>
    <name type="synonym">Caligus salmonis</name>
    <dbReference type="NCBI Taxonomy" id="72036"/>
    <lineage>
        <taxon>Eukaryota</taxon>
        <taxon>Metazoa</taxon>
        <taxon>Ecdysozoa</taxon>
        <taxon>Arthropoda</taxon>
        <taxon>Crustacea</taxon>
        <taxon>Multicrustacea</taxon>
        <taxon>Hexanauplia</taxon>
        <taxon>Copepoda</taxon>
        <taxon>Siphonostomatoida</taxon>
        <taxon>Caligidae</taxon>
        <taxon>Lepeophtheirus</taxon>
    </lineage>
</organism>
<evidence type="ECO:0000313" key="4">
    <source>
        <dbReference type="Proteomes" id="UP000675881"/>
    </source>
</evidence>
<sequence>MNGKVVLILILCPIFAFSSKNLPKKDKFLSLFHIVTFQDFICPSALDSRNGTCLSAQKCTTNSGIPSGKCASGFDYPSMIKSSLTQCDYRIQAEMKNICSLRLDFDRFEVRGPPGRNELNGGACSLDTFVIQGTLGSVPVICGLNTGAHIYLDVNDNALKSGIELKFQFKGIGQRRWRILSSEIECNNPGRARPGCLQYYFESTGRINTFNFNAMGSSHLASQKYAICFRRNLNTCCIEYRVCEDEKEAFTLGISPNAASKTDNTCNEDFITIEGSSSECKRNKIILSNRYCGTNFNDSPLGLAIKCTDLWFVLIINCTEPFEIRIRTDETASVAMALTNRGLCLEYRSIECNLGGNPTRRGGVKGNRGKFERPFDGGMEEEGGEE</sequence>
<dbReference type="Proteomes" id="UP000675881">
    <property type="component" value="Chromosome 3"/>
</dbReference>
<comment type="caution">
    <text evidence="2">Lacks conserved residue(s) required for the propagation of feature annotation.</text>
</comment>
<dbReference type="InterPro" id="IPR000859">
    <property type="entry name" value="CUB_dom"/>
</dbReference>
<protein>
    <submittedName>
        <fullName evidence="3">(salmon louse) hypothetical protein</fullName>
    </submittedName>
</protein>
<evidence type="ECO:0000313" key="3">
    <source>
        <dbReference type="EMBL" id="CAF2887709.1"/>
    </source>
</evidence>
<dbReference type="PROSITE" id="PS01180">
    <property type="entry name" value="CUB"/>
    <property type="match status" value="1"/>
</dbReference>
<dbReference type="OrthoDB" id="6382149at2759"/>